<dbReference type="PANTHER" id="PTHR32329">
    <property type="entry name" value="BIFUNCTIONAL PROTEIN [INCLUDES 2-HYDROXYACYL-COA DEHYDRATASE (N-TER) AND ITS ACTIVATOR DOMAIN (C_TERM)-RELATED"/>
    <property type="match status" value="1"/>
</dbReference>
<gene>
    <name evidence="6" type="ORF">ENW96_13830</name>
</gene>
<evidence type="ECO:0000259" key="5">
    <source>
        <dbReference type="Pfam" id="PF01869"/>
    </source>
</evidence>
<feature type="domain" description="ATPase BadF/BadG/BcrA/BcrD type" evidence="5">
    <location>
        <begin position="143"/>
        <end position="327"/>
    </location>
</feature>
<dbReference type="Pfam" id="PF01869">
    <property type="entry name" value="BcrAD_BadFG"/>
    <property type="match status" value="1"/>
</dbReference>
<evidence type="ECO:0000313" key="6">
    <source>
        <dbReference type="EMBL" id="HGF35435.1"/>
    </source>
</evidence>
<keyword evidence="3" id="KW-0408">Iron</keyword>
<accession>A0A7C3V703</accession>
<evidence type="ECO:0000256" key="4">
    <source>
        <dbReference type="ARBA" id="ARBA00023014"/>
    </source>
</evidence>
<dbReference type="GO" id="GO:0051536">
    <property type="term" value="F:iron-sulfur cluster binding"/>
    <property type="evidence" value="ECO:0007669"/>
    <property type="project" value="UniProtKB-KW"/>
</dbReference>
<dbReference type="SUPFAM" id="SSF53067">
    <property type="entry name" value="Actin-like ATPase domain"/>
    <property type="match status" value="1"/>
</dbReference>
<dbReference type="NCBIfam" id="TIGR00241">
    <property type="entry name" value="CoA_E_activ"/>
    <property type="match status" value="1"/>
</dbReference>
<comment type="cofactor">
    <cofactor evidence="1">
        <name>[4Fe-4S] cluster</name>
        <dbReference type="ChEBI" id="CHEBI:49883"/>
    </cofactor>
</comment>
<dbReference type="InterPro" id="IPR043129">
    <property type="entry name" value="ATPase_NBD"/>
</dbReference>
<reference evidence="6" key="1">
    <citation type="journal article" date="2020" name="mSystems">
        <title>Genome- and Community-Level Interaction Insights into Carbon Utilization and Element Cycling Functions of Hydrothermarchaeota in Hydrothermal Sediment.</title>
        <authorList>
            <person name="Zhou Z."/>
            <person name="Liu Y."/>
            <person name="Xu W."/>
            <person name="Pan J."/>
            <person name="Luo Z.H."/>
            <person name="Li M."/>
        </authorList>
    </citation>
    <scope>NUCLEOTIDE SEQUENCE [LARGE SCALE GENOMIC DNA]</scope>
    <source>
        <strain evidence="6">SpSt-897</strain>
    </source>
</reference>
<evidence type="ECO:0000256" key="3">
    <source>
        <dbReference type="ARBA" id="ARBA00023004"/>
    </source>
</evidence>
<evidence type="ECO:0000256" key="1">
    <source>
        <dbReference type="ARBA" id="ARBA00001966"/>
    </source>
</evidence>
<dbReference type="CDD" id="cd24109">
    <property type="entry name" value="ASKHA_NBD_YjiL-like"/>
    <property type="match status" value="1"/>
</dbReference>
<proteinExistence type="predicted"/>
<dbReference type="InterPro" id="IPR008275">
    <property type="entry name" value="CoA_E_activase_dom"/>
</dbReference>
<sequence length="341" mass="37509">MPARACAWRPLSMYCGREFIAGVGAKGRHPLPPSPCLLPPTLAGNTSPRESGPWSAFLRSPAAWEGGTGGMPGDLVPAPSLHQASTALGLDFGSRYVKLVYCQAGRFTRRRLDSLDFYRDFLDTSQGRLQIDWERLDLPRPEALVVTGYGKELLKDLGPTITEIRAIFLGARFLTGWDHFILLEMGGQDTKVLYIRDGRVFDFVTNDRCAAGTGRYLENMARFLKIPLRDFSGYWQDPVRISQTCAIFGESELIGQLLEGVPLARLAAGVNASVSRRALTMMRRYACPRLVFVGGVARNRAVIHFLEEGSACQVVVPPHPQYTGALGCCREALKILESSAS</sequence>
<keyword evidence="2" id="KW-0479">Metal-binding</keyword>
<dbReference type="Gene3D" id="3.30.420.40">
    <property type="match status" value="2"/>
</dbReference>
<organism evidence="6">
    <name type="scientific">Desulfobacca acetoxidans</name>
    <dbReference type="NCBI Taxonomy" id="60893"/>
    <lineage>
        <taxon>Bacteria</taxon>
        <taxon>Pseudomonadati</taxon>
        <taxon>Thermodesulfobacteriota</taxon>
        <taxon>Desulfobaccia</taxon>
        <taxon>Desulfobaccales</taxon>
        <taxon>Desulfobaccaceae</taxon>
        <taxon>Desulfobacca</taxon>
    </lineage>
</organism>
<dbReference type="PANTHER" id="PTHR32329:SF5">
    <property type="entry name" value="ACTIVATOR OF 2-HYDROXYACYL-COA DEHYDRATASE"/>
    <property type="match status" value="1"/>
</dbReference>
<comment type="caution">
    <text evidence="6">The sequence shown here is derived from an EMBL/GenBank/DDBJ whole genome shotgun (WGS) entry which is preliminary data.</text>
</comment>
<dbReference type="InterPro" id="IPR051805">
    <property type="entry name" value="Dehydratase_Activator_Redct"/>
</dbReference>
<keyword evidence="4" id="KW-0411">Iron-sulfur</keyword>
<protein>
    <submittedName>
        <fullName evidence="6">2-hydroxyglutaryl-CoA dehydratase</fullName>
    </submittedName>
</protein>
<dbReference type="EMBL" id="DTMF01000332">
    <property type="protein sequence ID" value="HGF35435.1"/>
    <property type="molecule type" value="Genomic_DNA"/>
</dbReference>
<evidence type="ECO:0000256" key="2">
    <source>
        <dbReference type="ARBA" id="ARBA00022723"/>
    </source>
</evidence>
<name>A0A7C3V703_9BACT</name>
<dbReference type="GO" id="GO:0046872">
    <property type="term" value="F:metal ion binding"/>
    <property type="evidence" value="ECO:0007669"/>
    <property type="project" value="UniProtKB-KW"/>
</dbReference>
<dbReference type="AlphaFoldDB" id="A0A7C3V703"/>
<dbReference type="InterPro" id="IPR002731">
    <property type="entry name" value="ATPase_BadF"/>
</dbReference>